<dbReference type="Proteomes" id="UP000243978">
    <property type="component" value="Unassembled WGS sequence"/>
</dbReference>
<dbReference type="InterPro" id="IPR013022">
    <property type="entry name" value="Xyl_isomerase-like_TIM-brl"/>
</dbReference>
<evidence type="ECO:0000313" key="10">
    <source>
        <dbReference type="EMBL" id="PTX54494.1"/>
    </source>
</evidence>
<evidence type="ECO:0000256" key="2">
    <source>
        <dbReference type="ARBA" id="ARBA00022490"/>
    </source>
</evidence>
<dbReference type="PANTHER" id="PTHR30268">
    <property type="entry name" value="L-RHAMNOSE ISOMERASE"/>
    <property type="match status" value="1"/>
</dbReference>
<evidence type="ECO:0000256" key="5">
    <source>
        <dbReference type="ARBA" id="ARBA00023235"/>
    </source>
</evidence>
<keyword evidence="4" id="KW-0464">Manganese</keyword>
<evidence type="ECO:0000313" key="11">
    <source>
        <dbReference type="Proteomes" id="UP000243978"/>
    </source>
</evidence>
<protein>
    <recommendedName>
        <fullName evidence="7">Xylose isomerase</fullName>
        <ecNumber evidence="7">5.3.1.5</ecNumber>
    </recommendedName>
</protein>
<keyword evidence="11" id="KW-1185">Reference proteome</keyword>
<dbReference type="GO" id="GO:0042732">
    <property type="term" value="P:D-xylose metabolic process"/>
    <property type="evidence" value="ECO:0007669"/>
    <property type="project" value="UniProtKB-KW"/>
</dbReference>
<dbReference type="PANTHER" id="PTHR30268:SF0">
    <property type="entry name" value="L-RHAMNOSE ISOMERASE"/>
    <property type="match status" value="1"/>
</dbReference>
<comment type="subcellular location">
    <subcellularLocation>
        <location evidence="1 8">Cytoplasm</location>
    </subcellularLocation>
</comment>
<organism evidence="10 11">
    <name type="scientific">Litoreibacter ponti</name>
    <dbReference type="NCBI Taxonomy" id="1510457"/>
    <lineage>
        <taxon>Bacteria</taxon>
        <taxon>Pseudomonadati</taxon>
        <taxon>Pseudomonadota</taxon>
        <taxon>Alphaproteobacteria</taxon>
        <taxon>Rhodobacterales</taxon>
        <taxon>Roseobacteraceae</taxon>
        <taxon>Litoreibacter</taxon>
    </lineage>
</organism>
<comment type="catalytic activity">
    <reaction evidence="7">
        <text>alpha-D-xylose = alpha-D-xylulofuranose</text>
        <dbReference type="Rhea" id="RHEA:22816"/>
        <dbReference type="ChEBI" id="CHEBI:28518"/>
        <dbReference type="ChEBI" id="CHEBI:188998"/>
        <dbReference type="EC" id="5.3.1.5"/>
    </reaction>
</comment>
<keyword evidence="2" id="KW-0963">Cytoplasm</keyword>
<proteinExistence type="inferred from homology"/>
<dbReference type="EC" id="5.3.1.5" evidence="7"/>
<dbReference type="SUPFAM" id="SSF51658">
    <property type="entry name" value="Xylose isomerase-like"/>
    <property type="match status" value="1"/>
</dbReference>
<reference evidence="10 11" key="1">
    <citation type="submission" date="2018-04" db="EMBL/GenBank/DDBJ databases">
        <title>Genomic Encyclopedia of Archaeal and Bacterial Type Strains, Phase II (KMG-II): from individual species to whole genera.</title>
        <authorList>
            <person name="Goeker M."/>
        </authorList>
    </citation>
    <scope>NUCLEOTIDE SEQUENCE [LARGE SCALE GENOMIC DNA]</scope>
    <source>
        <strain evidence="10 11">DSM 100977</strain>
    </source>
</reference>
<dbReference type="GO" id="GO:0019301">
    <property type="term" value="P:rhamnose catabolic process"/>
    <property type="evidence" value="ECO:0007669"/>
    <property type="project" value="TreeGrafter"/>
</dbReference>
<gene>
    <name evidence="10" type="ORF">C8N43_3309</name>
</gene>
<keyword evidence="3 7" id="KW-0479">Metal-binding</keyword>
<dbReference type="Pfam" id="PF01261">
    <property type="entry name" value="AP_endonuc_2"/>
    <property type="match status" value="1"/>
</dbReference>
<comment type="subunit">
    <text evidence="8">Homotetramer.</text>
</comment>
<dbReference type="RefSeq" id="WP_107846822.1">
    <property type="nucleotide sequence ID" value="NZ_QBKS01000002.1"/>
</dbReference>
<keyword evidence="7" id="KW-0859">Xylose metabolism</keyword>
<dbReference type="GO" id="GO:0008740">
    <property type="term" value="F:L-rhamnose isomerase activity"/>
    <property type="evidence" value="ECO:0007669"/>
    <property type="project" value="TreeGrafter"/>
</dbReference>
<dbReference type="InterPro" id="IPR050337">
    <property type="entry name" value="L-rhamnose_isomerase"/>
</dbReference>
<keyword evidence="5 7" id="KW-0413">Isomerase</keyword>
<dbReference type="GO" id="GO:0019324">
    <property type="term" value="P:L-lyxose metabolic process"/>
    <property type="evidence" value="ECO:0007669"/>
    <property type="project" value="TreeGrafter"/>
</dbReference>
<dbReference type="AlphaFoldDB" id="A0A2T6BEN9"/>
<evidence type="ECO:0000259" key="9">
    <source>
        <dbReference type="Pfam" id="PF01261"/>
    </source>
</evidence>
<evidence type="ECO:0000256" key="3">
    <source>
        <dbReference type="ARBA" id="ARBA00022723"/>
    </source>
</evidence>
<dbReference type="PRINTS" id="PR00688">
    <property type="entry name" value="XYLOSISMRASE"/>
</dbReference>
<comment type="caution">
    <text evidence="10">The sequence shown here is derived from an EMBL/GenBank/DDBJ whole genome shotgun (WGS) entry which is preliminary data.</text>
</comment>
<dbReference type="InterPro" id="IPR001998">
    <property type="entry name" value="Xylose_isomerase"/>
</dbReference>
<accession>A0A2T6BEN9</accession>
<evidence type="ECO:0000256" key="8">
    <source>
        <dbReference type="RuleBase" id="RU000610"/>
    </source>
</evidence>
<dbReference type="GO" id="GO:0046872">
    <property type="term" value="F:metal ion binding"/>
    <property type="evidence" value="ECO:0007669"/>
    <property type="project" value="UniProtKB-KW"/>
</dbReference>
<feature type="domain" description="Xylose isomerase-like TIM barrel" evidence="9">
    <location>
        <begin position="52"/>
        <end position="281"/>
    </location>
</feature>
<evidence type="ECO:0000256" key="1">
    <source>
        <dbReference type="ARBA" id="ARBA00004496"/>
    </source>
</evidence>
<dbReference type="GO" id="GO:0009045">
    <property type="term" value="F:xylose isomerase activity"/>
    <property type="evidence" value="ECO:0007669"/>
    <property type="project" value="UniProtKB-EC"/>
</dbReference>
<dbReference type="OrthoDB" id="9801426at2"/>
<evidence type="ECO:0000256" key="7">
    <source>
        <dbReference type="RuleBase" id="RU000609"/>
    </source>
</evidence>
<name>A0A2T6BEN9_9RHOB</name>
<keyword evidence="6 7" id="KW-0119">Carbohydrate metabolism</keyword>
<dbReference type="InterPro" id="IPR036237">
    <property type="entry name" value="Xyl_isomerase-like_sf"/>
</dbReference>
<sequence length="328" mass="35919">MSTDSRPRYAARLNAFKRAIPANEKVSIRGMIDAAGRSGVLDAADLNYPDHFEGQLTRDLSKMLEDAGLSLNGLAMRYYTNPGYAIGAFTNPDPDVRRAAIDETKRGIDAGREMGGRLMTLWMGQDGFDYAFQGDYARMWDDTVAAIAEVADHDPEVDIAIEYKPNEPRAYALMPDVGTTLLAVREVDRPNLGVTLDFAHVLYADEMPAHTAHLIARHSRLLGVHLNDGYGKRDDGLMAGTVHAAATVELFVELERLGYGGVIYFDTFPDHSGLDPLKEAQTNVALVEHLRAVAARLKDNAALTDAIARQDATDSQRIIAAELYGIGR</sequence>
<comment type="similarity">
    <text evidence="7">Belongs to the xylose isomerase family.</text>
</comment>
<dbReference type="PROSITE" id="PS51415">
    <property type="entry name" value="XYLOSE_ISOMERASE"/>
    <property type="match status" value="1"/>
</dbReference>
<evidence type="ECO:0000256" key="4">
    <source>
        <dbReference type="ARBA" id="ARBA00023211"/>
    </source>
</evidence>
<dbReference type="GO" id="GO:0005737">
    <property type="term" value="C:cytoplasm"/>
    <property type="evidence" value="ECO:0007669"/>
    <property type="project" value="UniProtKB-SubCell"/>
</dbReference>
<evidence type="ECO:0000256" key="6">
    <source>
        <dbReference type="ARBA" id="ARBA00023277"/>
    </source>
</evidence>
<dbReference type="Gene3D" id="3.20.20.150">
    <property type="entry name" value="Divalent-metal-dependent TIM barrel enzymes"/>
    <property type="match status" value="1"/>
</dbReference>
<dbReference type="EMBL" id="QBKS01000002">
    <property type="protein sequence ID" value="PTX54494.1"/>
    <property type="molecule type" value="Genomic_DNA"/>
</dbReference>